<evidence type="ECO:0000256" key="4">
    <source>
        <dbReference type="ARBA" id="ARBA00026247"/>
    </source>
</evidence>
<dbReference type="AlphaFoldDB" id="A0A3Q2XZ70"/>
<dbReference type="Ensembl" id="ENSHCOT00000015984.1">
    <property type="protein sequence ID" value="ENSHCOP00000009767.1"/>
    <property type="gene ID" value="ENSHCOG00000012264.1"/>
</dbReference>
<dbReference type="InterPro" id="IPR045875">
    <property type="entry name" value="NTF2"/>
</dbReference>
<dbReference type="FunFam" id="3.10.450.50:FF:000007">
    <property type="entry name" value="Nuclear transport factor 2"/>
    <property type="match status" value="1"/>
</dbReference>
<evidence type="ECO:0000313" key="8">
    <source>
        <dbReference type="Proteomes" id="UP000264820"/>
    </source>
</evidence>
<dbReference type="GO" id="GO:0005737">
    <property type="term" value="C:cytoplasm"/>
    <property type="evidence" value="ECO:0007669"/>
    <property type="project" value="UniProtKB-SubCell"/>
</dbReference>
<dbReference type="STRING" id="109280.ENSHCOP00000009767"/>
<dbReference type="InterPro" id="IPR032710">
    <property type="entry name" value="NTF2-like_dom_sf"/>
</dbReference>
<dbReference type="PANTHER" id="PTHR12612">
    <property type="entry name" value="NUCLEAR TRANSPORT FACTOR 2"/>
    <property type="match status" value="1"/>
</dbReference>
<evidence type="ECO:0000256" key="1">
    <source>
        <dbReference type="ARBA" id="ARBA00022448"/>
    </source>
</evidence>
<keyword evidence="3 5" id="KW-0653">Protein transport</keyword>
<dbReference type="GO" id="GO:0051028">
    <property type="term" value="P:mRNA transport"/>
    <property type="evidence" value="ECO:0007669"/>
    <property type="project" value="UniProtKB-UniRule"/>
</dbReference>
<dbReference type="GeneTree" id="ENSGT00510000047030"/>
<keyword evidence="2 5" id="KW-0963">Cytoplasm</keyword>
<name>A0A3Q2XZ70_HIPCM</name>
<dbReference type="Pfam" id="PF02136">
    <property type="entry name" value="NTF2"/>
    <property type="match status" value="1"/>
</dbReference>
<keyword evidence="1 5" id="KW-0813">Transport</keyword>
<dbReference type="OMA" id="SFIPHYY"/>
<dbReference type="KEGG" id="hcq:109530480"/>
<dbReference type="Gene3D" id="3.10.450.50">
    <property type="match status" value="1"/>
</dbReference>
<comment type="function">
    <text evidence="5">Has a role in nuclear-cytoplasmic transport of proteins and mRNAs.</text>
</comment>
<reference evidence="7" key="2">
    <citation type="submission" date="2025-09" db="UniProtKB">
        <authorList>
            <consortium name="Ensembl"/>
        </authorList>
    </citation>
    <scope>IDENTIFICATION</scope>
</reference>
<keyword evidence="8" id="KW-1185">Reference proteome</keyword>
<feature type="domain" description="NTF2" evidence="6">
    <location>
        <begin position="10"/>
        <end position="121"/>
    </location>
</feature>
<evidence type="ECO:0000256" key="5">
    <source>
        <dbReference type="RuleBase" id="RU369002"/>
    </source>
</evidence>
<comment type="subcellular location">
    <subcellularLocation>
        <location evidence="5">Cytoplasm</location>
    </subcellularLocation>
    <subcellularLocation>
        <location evidence="5">Nucleus</location>
    </subcellularLocation>
</comment>
<proteinExistence type="predicted"/>
<sequence length="127" mass="14507">MQDSPLWEQIGTGFVRHYYQLFQNDRAKLADLYIAESLLTWEGEKICGKDAITKKLLNLGIKKIGHTITAHDHQPTTDSCILSMVVGQLKADNDQIMGFHQIFLLKEINSAWVCTNEMFRLALHNFA</sequence>
<evidence type="ECO:0000256" key="3">
    <source>
        <dbReference type="ARBA" id="ARBA00022927"/>
    </source>
</evidence>
<dbReference type="CDD" id="cd00780">
    <property type="entry name" value="NTF2"/>
    <property type="match status" value="1"/>
</dbReference>
<evidence type="ECO:0000313" key="7">
    <source>
        <dbReference type="Ensembl" id="ENSHCOP00000009767.1"/>
    </source>
</evidence>
<dbReference type="GO" id="GO:0006606">
    <property type="term" value="P:protein import into nucleus"/>
    <property type="evidence" value="ECO:0007669"/>
    <property type="project" value="UniProtKB-ARBA"/>
</dbReference>
<dbReference type="InterPro" id="IPR002075">
    <property type="entry name" value="NTF2_dom"/>
</dbReference>
<accession>A0A3Q2XZ70</accession>
<dbReference type="GO" id="GO:0005634">
    <property type="term" value="C:nucleus"/>
    <property type="evidence" value="ECO:0007669"/>
    <property type="project" value="UniProtKB-SubCell"/>
</dbReference>
<evidence type="ECO:0000259" key="6">
    <source>
        <dbReference type="PROSITE" id="PS50177"/>
    </source>
</evidence>
<dbReference type="CTD" id="10204"/>
<dbReference type="OrthoDB" id="6507044at2759"/>
<dbReference type="GeneID" id="109530480"/>
<dbReference type="Proteomes" id="UP000264820">
    <property type="component" value="Unplaced"/>
</dbReference>
<organism evidence="7 8">
    <name type="scientific">Hippocampus comes</name>
    <name type="common">Tiger tail seahorse</name>
    <dbReference type="NCBI Taxonomy" id="109280"/>
    <lineage>
        <taxon>Eukaryota</taxon>
        <taxon>Metazoa</taxon>
        <taxon>Chordata</taxon>
        <taxon>Craniata</taxon>
        <taxon>Vertebrata</taxon>
        <taxon>Euteleostomi</taxon>
        <taxon>Actinopterygii</taxon>
        <taxon>Neopterygii</taxon>
        <taxon>Teleostei</taxon>
        <taxon>Neoteleostei</taxon>
        <taxon>Acanthomorphata</taxon>
        <taxon>Syngnathiaria</taxon>
        <taxon>Syngnathiformes</taxon>
        <taxon>Syngnathoidei</taxon>
        <taxon>Syngnathidae</taxon>
        <taxon>Hippocampus</taxon>
    </lineage>
</organism>
<dbReference type="PROSITE" id="PS50177">
    <property type="entry name" value="NTF2_DOMAIN"/>
    <property type="match status" value="1"/>
</dbReference>
<dbReference type="RefSeq" id="XP_019749819.1">
    <property type="nucleotide sequence ID" value="XM_019894260.1"/>
</dbReference>
<evidence type="ECO:0000256" key="2">
    <source>
        <dbReference type="ARBA" id="ARBA00022490"/>
    </source>
</evidence>
<dbReference type="InterPro" id="IPR018222">
    <property type="entry name" value="Nuclear_transport_factor_2_euk"/>
</dbReference>
<dbReference type="SUPFAM" id="SSF54427">
    <property type="entry name" value="NTF2-like"/>
    <property type="match status" value="1"/>
</dbReference>
<protein>
    <recommendedName>
        <fullName evidence="4 5">Nuclear transport factor 2</fullName>
        <shortName evidence="5">NTF-2</shortName>
    </recommendedName>
</protein>
<keyword evidence="5" id="KW-0539">Nucleus</keyword>
<reference evidence="7" key="1">
    <citation type="submission" date="2025-08" db="UniProtKB">
        <authorList>
            <consortium name="Ensembl"/>
        </authorList>
    </citation>
    <scope>IDENTIFICATION</scope>
</reference>